<dbReference type="InterPro" id="IPR014755">
    <property type="entry name" value="Cu-Rt/internalin_Ig-like"/>
</dbReference>
<dbReference type="Pfam" id="PF13205">
    <property type="entry name" value="Big_5"/>
    <property type="match status" value="1"/>
</dbReference>
<evidence type="ECO:0000313" key="3">
    <source>
        <dbReference type="EMBL" id="MCC9293744.1"/>
    </source>
</evidence>
<dbReference type="Proteomes" id="UP001165422">
    <property type="component" value="Unassembled WGS sequence"/>
</dbReference>
<dbReference type="Pfam" id="PF01832">
    <property type="entry name" value="Glucosaminidase"/>
    <property type="match status" value="1"/>
</dbReference>
<reference evidence="3" key="1">
    <citation type="submission" date="2021-11" db="EMBL/GenBank/DDBJ databases">
        <authorList>
            <person name="Qingchun L."/>
            <person name="Dong Z."/>
            <person name="Zongwei Q."/>
            <person name="Jia Z."/>
            <person name="Duotao L."/>
        </authorList>
    </citation>
    <scope>NUCLEOTIDE SEQUENCE</scope>
    <source>
        <strain evidence="3">WLY-B-L2</strain>
    </source>
</reference>
<dbReference type="SMART" id="SM00047">
    <property type="entry name" value="LYZ2"/>
    <property type="match status" value="1"/>
</dbReference>
<name>A0ABS8N3J2_9CLOT</name>
<dbReference type="InterPro" id="IPR002901">
    <property type="entry name" value="MGlyc_endo_b_GlcNAc-like_dom"/>
</dbReference>
<comment type="caution">
    <text evidence="3">The sequence shown here is derived from an EMBL/GenBank/DDBJ whole genome shotgun (WGS) entry which is preliminary data.</text>
</comment>
<dbReference type="RefSeq" id="WP_179978152.1">
    <property type="nucleotide sequence ID" value="NZ_JAJJPB010000001.1"/>
</dbReference>
<evidence type="ECO:0000259" key="2">
    <source>
        <dbReference type="SMART" id="SM00047"/>
    </source>
</evidence>
<protein>
    <submittedName>
        <fullName evidence="3">Glucosaminidase domain-containing protein</fullName>
    </submittedName>
</protein>
<sequence length="505" mass="55383">MSKGKKIKVFILGVAFTILIFQFKTLAQSSVGTPRVNIDTNKEWTVKFSRALNPSTVNSSNISVTHVIDGKNVTVPVMVTLGSDPTTAIVSPRTGGYEPGEKYNLTISGSIESASGKKLNNSVTLQFVTDNAYSDGTNYPDLPSISSNQFEYTPLLSSQKQGFFLNGNNGTSVQYRVFVNAQNEAGESYTELTSGYTSEENGKITSLKTLSSGSNGEKYKAIIYVKRTGAPGAHRDANTDYDNYYIDYFRCVDSIDVNSGDYVDYNLSLDDIVNTQVNLDSNSTPVFVADTAMDNAASKNQIKYYVNPDNFLDSYGKYQFLKLTYEDGITVDSLNNFLKGKGIFEGMGQSFLDAAENNNISVAYLVSHAMLETGNGESQLANGGARDSKNKYVYGKAVYNFFGIGATGEDAVLNGTKTAYENGWDTPEKALSGGAKWIAAQYINNPSYNQDTLYKMRWDPANPGQHQYATDIAWAYKQISNIKSLQDILSGSNVNLKFEIPRLKK</sequence>
<dbReference type="EMBL" id="JAJJPB010000001">
    <property type="protein sequence ID" value="MCC9293744.1"/>
    <property type="molecule type" value="Genomic_DNA"/>
</dbReference>
<dbReference type="Gene3D" id="1.10.530.10">
    <property type="match status" value="1"/>
</dbReference>
<keyword evidence="4" id="KW-1185">Reference proteome</keyword>
<evidence type="ECO:0000256" key="1">
    <source>
        <dbReference type="ARBA" id="ARBA00022729"/>
    </source>
</evidence>
<keyword evidence="1" id="KW-0732">Signal</keyword>
<proteinExistence type="predicted"/>
<dbReference type="Gene3D" id="2.60.40.1220">
    <property type="match status" value="1"/>
</dbReference>
<feature type="domain" description="Mannosyl-glycoprotein endo-beta-N-acetylglucosamidase-like" evidence="2">
    <location>
        <begin position="336"/>
        <end position="493"/>
    </location>
</feature>
<evidence type="ECO:0000313" key="4">
    <source>
        <dbReference type="Proteomes" id="UP001165422"/>
    </source>
</evidence>
<dbReference type="InterPro" id="IPR032812">
    <property type="entry name" value="SbsA_Ig"/>
</dbReference>
<organism evidence="3 4">
    <name type="scientific">Clostridium aromativorans</name>
    <dbReference type="NCBI Taxonomy" id="2836848"/>
    <lineage>
        <taxon>Bacteria</taxon>
        <taxon>Bacillati</taxon>
        <taxon>Bacillota</taxon>
        <taxon>Clostridia</taxon>
        <taxon>Eubacteriales</taxon>
        <taxon>Clostridiaceae</taxon>
        <taxon>Clostridium</taxon>
    </lineage>
</organism>
<accession>A0ABS8N3J2</accession>
<gene>
    <name evidence="3" type="ORF">LN736_02515</name>
</gene>